<evidence type="ECO:0000256" key="2">
    <source>
        <dbReference type="ARBA" id="ARBA00010983"/>
    </source>
</evidence>
<comment type="caution">
    <text evidence="15">The sequence shown here is derived from an EMBL/GenBank/DDBJ whole genome shotgun (WGS) entry which is preliminary data.</text>
</comment>
<dbReference type="InterPro" id="IPR009169">
    <property type="entry name" value="Calreticulin"/>
</dbReference>
<keyword evidence="3" id="KW-0479">Metal-binding</keyword>
<dbReference type="EMBL" id="JATAAI010000009">
    <property type="protein sequence ID" value="KAK1743427.1"/>
    <property type="molecule type" value="Genomic_DNA"/>
</dbReference>
<dbReference type="GO" id="GO:0030246">
    <property type="term" value="F:carbohydrate binding"/>
    <property type="evidence" value="ECO:0007669"/>
    <property type="project" value="UniProtKB-KW"/>
</dbReference>
<feature type="binding site" evidence="11">
    <location>
        <position position="358"/>
    </location>
    <ligand>
        <name>an alpha-D-glucoside</name>
        <dbReference type="ChEBI" id="CHEBI:22390"/>
    </ligand>
</feature>
<dbReference type="Gene3D" id="2.60.120.200">
    <property type="match status" value="1"/>
</dbReference>
<evidence type="ECO:0000256" key="3">
    <source>
        <dbReference type="ARBA" id="ARBA00022723"/>
    </source>
</evidence>
<dbReference type="InterPro" id="IPR013320">
    <property type="entry name" value="ConA-like_dom_sf"/>
</dbReference>
<feature type="compositionally biased region" description="Basic and acidic residues" evidence="14">
    <location>
        <begin position="395"/>
        <end position="410"/>
    </location>
</feature>
<dbReference type="GO" id="GO:0036503">
    <property type="term" value="P:ERAD pathway"/>
    <property type="evidence" value="ECO:0007669"/>
    <property type="project" value="TreeGrafter"/>
</dbReference>
<dbReference type="GO" id="GO:0005788">
    <property type="term" value="C:endoplasmic reticulum lumen"/>
    <property type="evidence" value="ECO:0007669"/>
    <property type="project" value="UniProtKB-SubCell"/>
</dbReference>
<feature type="binding site" evidence="11">
    <location>
        <position position="146"/>
    </location>
    <ligand>
        <name>an alpha-D-glucoside</name>
        <dbReference type="ChEBI" id="CHEBI:22390"/>
    </ligand>
</feature>
<dbReference type="PROSITE" id="PS00805">
    <property type="entry name" value="CALRETICULIN_REPEAT"/>
    <property type="match status" value="1"/>
</dbReference>
<organism evidence="15 16">
    <name type="scientific">Skeletonema marinoi</name>
    <dbReference type="NCBI Taxonomy" id="267567"/>
    <lineage>
        <taxon>Eukaryota</taxon>
        <taxon>Sar</taxon>
        <taxon>Stramenopiles</taxon>
        <taxon>Ochrophyta</taxon>
        <taxon>Bacillariophyta</taxon>
        <taxon>Coscinodiscophyceae</taxon>
        <taxon>Thalassiosirophycidae</taxon>
        <taxon>Thalassiosirales</taxon>
        <taxon>Skeletonemataceae</taxon>
        <taxon>Skeletonema</taxon>
        <taxon>Skeletonema marinoi-dohrnii complex</taxon>
    </lineage>
</organism>
<evidence type="ECO:0000256" key="6">
    <source>
        <dbReference type="ARBA" id="ARBA00022737"/>
    </source>
</evidence>
<evidence type="ECO:0000256" key="11">
    <source>
        <dbReference type="PIRSR" id="PIRSR002356-1"/>
    </source>
</evidence>
<evidence type="ECO:0000256" key="7">
    <source>
        <dbReference type="ARBA" id="ARBA00022824"/>
    </source>
</evidence>
<feature type="compositionally biased region" description="Acidic residues" evidence="14">
    <location>
        <begin position="274"/>
        <end position="283"/>
    </location>
</feature>
<keyword evidence="4" id="KW-0732">Signal</keyword>
<sequence>RRVKKITLDLACRHTIIDSIAFITNLLPRKIVTMKFSLLAAAALCGSTVNAEIYFKEQFNDDAWKDRWTVSSDWKSKSELGEWTNTAGEFYADASDKGIQTSQDARFYGLSAAMTKAFNSSDKKDLVIQYSVKHEQKIDCGGAYIKLMPGGDSFESTKFGGDTPYAIMFGPDICGQNKRTHVIFHYDKKEDNLLIKKDVGCETDQLSHLYTLVLRPDNTFEVFVDNKSVRSGKLEDEFDFLPEKEIKDPEQSKPEDWVDVREIPDPEDVKPEGYDDILEEIPDPDAAKPDDWDDEDDGEWEAPMMDNPDFKGPWSPKMIPNPDYKGAWVHPMIANPEYSYDDSMHAVCKDGCTHVGFELWQVKSGTIFDDIIVTDSLEEAQKFAKETFFKKKEGEKEMFDEAEKKRREEQEAAMADEEDFDMDDMEDMHMMGDEF</sequence>
<dbReference type="GO" id="GO:0005509">
    <property type="term" value="F:calcium ion binding"/>
    <property type="evidence" value="ECO:0007669"/>
    <property type="project" value="InterPro"/>
</dbReference>
<dbReference type="PANTHER" id="PTHR11073:SF2">
    <property type="entry name" value="CALRETICULIN"/>
    <property type="match status" value="1"/>
</dbReference>
<dbReference type="InterPro" id="IPR009033">
    <property type="entry name" value="Calreticulin/calnexin_P_dom_sf"/>
</dbReference>
<gene>
    <name evidence="15" type="ORF">QTG54_006048</name>
</gene>
<evidence type="ECO:0000313" key="15">
    <source>
        <dbReference type="EMBL" id="KAK1743427.1"/>
    </source>
</evidence>
<dbReference type="GO" id="GO:0005789">
    <property type="term" value="C:endoplasmic reticulum membrane"/>
    <property type="evidence" value="ECO:0007669"/>
    <property type="project" value="TreeGrafter"/>
</dbReference>
<proteinExistence type="inferred from homology"/>
<feature type="non-terminal residue" evidence="15">
    <location>
        <position position="1"/>
    </location>
</feature>
<dbReference type="Gene3D" id="2.10.250.10">
    <property type="entry name" value="Calreticulin/calnexin, P domain"/>
    <property type="match status" value="1"/>
</dbReference>
<evidence type="ECO:0000256" key="12">
    <source>
        <dbReference type="PIRSR" id="PIRSR002356-3"/>
    </source>
</evidence>
<comment type="similarity">
    <text evidence="2 13">Belongs to the calreticulin family.</text>
</comment>
<evidence type="ECO:0000313" key="16">
    <source>
        <dbReference type="Proteomes" id="UP001224775"/>
    </source>
</evidence>
<feature type="compositionally biased region" description="Acidic residues" evidence="14">
    <location>
        <begin position="291"/>
        <end position="300"/>
    </location>
</feature>
<evidence type="ECO:0000256" key="4">
    <source>
        <dbReference type="ARBA" id="ARBA00022729"/>
    </source>
</evidence>
<dbReference type="SUPFAM" id="SSF49899">
    <property type="entry name" value="Concanavalin A-like lectins/glucanases"/>
    <property type="match status" value="1"/>
</dbReference>
<evidence type="ECO:0000256" key="13">
    <source>
        <dbReference type="RuleBase" id="RU362126"/>
    </source>
</evidence>
<keyword evidence="8" id="KW-0862">Zinc</keyword>
<reference evidence="15" key="1">
    <citation type="submission" date="2023-06" db="EMBL/GenBank/DDBJ databases">
        <title>Survivors Of The Sea: Transcriptome response of Skeletonema marinoi to long-term dormancy.</title>
        <authorList>
            <person name="Pinder M.I.M."/>
            <person name="Kourtchenko O."/>
            <person name="Robertson E.K."/>
            <person name="Larsson T."/>
            <person name="Maumus F."/>
            <person name="Osuna-Cruz C.M."/>
            <person name="Vancaester E."/>
            <person name="Stenow R."/>
            <person name="Vandepoele K."/>
            <person name="Ploug H."/>
            <person name="Bruchert V."/>
            <person name="Godhe A."/>
            <person name="Topel M."/>
        </authorList>
    </citation>
    <scope>NUCLEOTIDE SEQUENCE</scope>
    <source>
        <strain evidence="15">R05AC</strain>
    </source>
</reference>
<name>A0AAD9DDL4_9STRA</name>
<keyword evidence="5" id="KW-0430">Lectin</keyword>
<dbReference type="GO" id="GO:0006457">
    <property type="term" value="P:protein folding"/>
    <property type="evidence" value="ECO:0007669"/>
    <property type="project" value="InterPro"/>
</dbReference>
<keyword evidence="12" id="KW-1015">Disulfide bond</keyword>
<dbReference type="FunFam" id="2.10.250.10:FF:000002">
    <property type="entry name" value="Calreticulin"/>
    <property type="match status" value="1"/>
</dbReference>
<feature type="binding site" evidence="11">
    <location>
        <position position="172"/>
    </location>
    <ligand>
        <name>an alpha-D-glucoside</name>
        <dbReference type="ChEBI" id="CHEBI:22390"/>
    </ligand>
</feature>
<evidence type="ECO:0000256" key="1">
    <source>
        <dbReference type="ARBA" id="ARBA00004319"/>
    </source>
</evidence>
<dbReference type="AlphaFoldDB" id="A0AAD9DDL4"/>
<dbReference type="PROSITE" id="PS00803">
    <property type="entry name" value="CALRETICULIN_1"/>
    <property type="match status" value="1"/>
</dbReference>
<comment type="subcellular location">
    <subcellularLocation>
        <location evidence="1">Endoplasmic reticulum lumen</location>
    </subcellularLocation>
</comment>
<feature type="binding site" evidence="11">
    <location>
        <position position="165"/>
    </location>
    <ligand>
        <name>an alpha-D-glucoside</name>
        <dbReference type="ChEBI" id="CHEBI:22390"/>
    </ligand>
</feature>
<keyword evidence="16" id="KW-1185">Reference proteome</keyword>
<feature type="disulfide bond" evidence="12">
    <location>
        <begin position="140"/>
        <end position="174"/>
    </location>
</feature>
<feature type="compositionally biased region" description="Basic and acidic residues" evidence="14">
    <location>
        <begin position="263"/>
        <end position="273"/>
    </location>
</feature>
<dbReference type="PROSITE" id="PS00804">
    <property type="entry name" value="CALRETICULIN_2"/>
    <property type="match status" value="1"/>
</dbReference>
<feature type="compositionally biased region" description="Acidic residues" evidence="14">
    <location>
        <begin position="414"/>
        <end position="423"/>
    </location>
</feature>
<dbReference type="Pfam" id="PF00262">
    <property type="entry name" value="Calreticulin"/>
    <property type="match status" value="2"/>
</dbReference>
<keyword evidence="10 13" id="KW-0143">Chaperone</keyword>
<feature type="region of interest" description="Disordered" evidence="14">
    <location>
        <begin position="263"/>
        <end position="300"/>
    </location>
</feature>
<dbReference type="GO" id="GO:0051082">
    <property type="term" value="F:unfolded protein binding"/>
    <property type="evidence" value="ECO:0007669"/>
    <property type="project" value="InterPro"/>
</dbReference>
<dbReference type="FunFam" id="2.60.120.200:FF:000018">
    <property type="entry name" value="Calreticulin 1b"/>
    <property type="match status" value="1"/>
</dbReference>
<keyword evidence="9" id="KW-0106">Calcium</keyword>
<dbReference type="Proteomes" id="UP001224775">
    <property type="component" value="Unassembled WGS sequence"/>
</dbReference>
<evidence type="ECO:0000256" key="5">
    <source>
        <dbReference type="ARBA" id="ARBA00022734"/>
    </source>
</evidence>
<keyword evidence="6" id="KW-0677">Repeat</keyword>
<feature type="binding site" evidence="11">
    <location>
        <position position="144"/>
    </location>
    <ligand>
        <name>an alpha-D-glucoside</name>
        <dbReference type="ChEBI" id="CHEBI:22390"/>
    </ligand>
</feature>
<dbReference type="InterPro" id="IPR001580">
    <property type="entry name" value="Calret/calnex"/>
</dbReference>
<evidence type="ECO:0000256" key="14">
    <source>
        <dbReference type="SAM" id="MobiDB-lite"/>
    </source>
</evidence>
<dbReference type="InterPro" id="IPR018124">
    <property type="entry name" value="Calret/calnex_CS"/>
</dbReference>
<accession>A0AAD9DDL4</accession>
<evidence type="ECO:0000256" key="9">
    <source>
        <dbReference type="ARBA" id="ARBA00022837"/>
    </source>
</evidence>
<dbReference type="PIRSF" id="PIRSF002356">
    <property type="entry name" value="Calreticulin"/>
    <property type="match status" value="1"/>
</dbReference>
<feature type="region of interest" description="Disordered" evidence="14">
    <location>
        <begin position="395"/>
        <end position="423"/>
    </location>
</feature>
<dbReference type="SUPFAM" id="SSF63887">
    <property type="entry name" value="P-domain of calnexin/calreticulin"/>
    <property type="match status" value="1"/>
</dbReference>
<dbReference type="PRINTS" id="PR00626">
    <property type="entry name" value="CALRETICULIN"/>
</dbReference>
<keyword evidence="7 13" id="KW-0256">Endoplasmic reticulum</keyword>
<protein>
    <submittedName>
        <fullName evidence="15">Calreticulin</fullName>
    </submittedName>
</protein>
<evidence type="ECO:0000256" key="8">
    <source>
        <dbReference type="ARBA" id="ARBA00022833"/>
    </source>
</evidence>
<evidence type="ECO:0000256" key="10">
    <source>
        <dbReference type="ARBA" id="ARBA00023186"/>
    </source>
</evidence>
<dbReference type="PANTHER" id="PTHR11073">
    <property type="entry name" value="CALRETICULIN AND CALNEXIN"/>
    <property type="match status" value="1"/>
</dbReference>